<comment type="similarity">
    <text evidence="2">Belongs to the peptidase M13 family.</text>
</comment>
<dbReference type="InterPro" id="IPR024079">
    <property type="entry name" value="MetalloPept_cat_dom_sf"/>
</dbReference>
<evidence type="ECO:0000313" key="12">
    <source>
        <dbReference type="WBParaSite" id="SPAL_0000045000.1"/>
    </source>
</evidence>
<evidence type="ECO:0000256" key="7">
    <source>
        <dbReference type="ARBA" id="ARBA00023049"/>
    </source>
</evidence>
<keyword evidence="7" id="KW-0482">Metalloprotease</keyword>
<evidence type="ECO:0000259" key="9">
    <source>
        <dbReference type="Pfam" id="PF01431"/>
    </source>
</evidence>
<dbReference type="PANTHER" id="PTHR11733">
    <property type="entry name" value="ZINC METALLOPROTEASE FAMILY M13 NEPRILYSIN-RELATED"/>
    <property type="match status" value="1"/>
</dbReference>
<accession>A0A0N5B2Z9</accession>
<dbReference type="InterPro" id="IPR008753">
    <property type="entry name" value="Peptidase_M13_N"/>
</dbReference>
<dbReference type="Pfam" id="PF05649">
    <property type="entry name" value="Peptidase_M13_N"/>
    <property type="match status" value="1"/>
</dbReference>
<comment type="cofactor">
    <cofactor evidence="1">
        <name>Zn(2+)</name>
        <dbReference type="ChEBI" id="CHEBI:29105"/>
    </cofactor>
</comment>
<evidence type="ECO:0000259" key="10">
    <source>
        <dbReference type="Pfam" id="PF05649"/>
    </source>
</evidence>
<proteinExistence type="inferred from homology"/>
<evidence type="ECO:0000256" key="3">
    <source>
        <dbReference type="ARBA" id="ARBA00022670"/>
    </source>
</evidence>
<dbReference type="WBParaSite" id="SPAL_0000045000.1">
    <property type="protein sequence ID" value="SPAL_0000045000.1"/>
    <property type="gene ID" value="SPAL_0000045000"/>
</dbReference>
<name>A0A0N5B2Z9_STREA</name>
<organism evidence="11 12">
    <name type="scientific">Strongyloides papillosus</name>
    <name type="common">Intestinal threadworm</name>
    <dbReference type="NCBI Taxonomy" id="174720"/>
    <lineage>
        <taxon>Eukaryota</taxon>
        <taxon>Metazoa</taxon>
        <taxon>Ecdysozoa</taxon>
        <taxon>Nematoda</taxon>
        <taxon>Chromadorea</taxon>
        <taxon>Rhabditida</taxon>
        <taxon>Tylenchina</taxon>
        <taxon>Panagrolaimomorpha</taxon>
        <taxon>Strongyloidoidea</taxon>
        <taxon>Strongyloididae</taxon>
        <taxon>Strongyloides</taxon>
    </lineage>
</organism>
<feature type="chain" id="PRO_5005893637" evidence="8">
    <location>
        <begin position="20"/>
        <end position="475"/>
    </location>
</feature>
<dbReference type="InterPro" id="IPR018497">
    <property type="entry name" value="Peptidase_M13_C"/>
</dbReference>
<dbReference type="SUPFAM" id="SSF55486">
    <property type="entry name" value="Metalloproteases ('zincins'), catalytic domain"/>
    <property type="match status" value="2"/>
</dbReference>
<dbReference type="GO" id="GO:0005886">
    <property type="term" value="C:plasma membrane"/>
    <property type="evidence" value="ECO:0007669"/>
    <property type="project" value="TreeGrafter"/>
</dbReference>
<keyword evidence="11" id="KW-1185">Reference proteome</keyword>
<keyword evidence="4" id="KW-0479">Metal-binding</keyword>
<dbReference type="Pfam" id="PF01431">
    <property type="entry name" value="Peptidase_M13"/>
    <property type="match status" value="1"/>
</dbReference>
<protein>
    <submittedName>
        <fullName evidence="12">Peptidase_M13 domain-containing protein</fullName>
    </submittedName>
</protein>
<evidence type="ECO:0000256" key="6">
    <source>
        <dbReference type="ARBA" id="ARBA00022833"/>
    </source>
</evidence>
<keyword evidence="3" id="KW-0645">Protease</keyword>
<evidence type="ECO:0000256" key="5">
    <source>
        <dbReference type="ARBA" id="ARBA00022801"/>
    </source>
</evidence>
<sequence>MNAFTLILYTCVLFSVSQGGVFDRFTEKVRSVKKFGFETWNRDKPSKSLYEFLDLDVNPCDNFYKFACGNWIRTKELENKNYKSFHLDVSSTNINKFLEEALDGKYNDVSPAIQNFYNLYKKCKKLPEDQIVNCESKILNFGTYALSSLYLKKNKIKYEKDTEFQMLKHLIYSRIKDEIKLLIDEKKELFDEETRNNFLHKLDSMKVVTSYDKYNISNVELMEECYKNNEFLIINSNIEGVLGNLKIHKDKFKKHTKGDLSSCEEKLFYPREILKPYVTKRGWYDSKKNTLYINLDALDEPSFSKDFPSSLNYGGIGYILSHIMMHAFDSDNYNIKYEEKSACFIKQYGLQKEIITSKSINGLITLAENIADNGGLKIAHRAYMKHLQSISGKDIGVPAYKDYTNEQLFFISFGRTYCEYSSKDYLEMTISTDHHTSGEIRTNVALSNYKPFIDAFKCPVNSIMNPESKCELWKN</sequence>
<dbReference type="PANTHER" id="PTHR11733:SF167">
    <property type="entry name" value="FI17812P1-RELATED"/>
    <property type="match status" value="1"/>
</dbReference>
<keyword evidence="6" id="KW-0862">Zinc</keyword>
<evidence type="ECO:0000256" key="8">
    <source>
        <dbReference type="SAM" id="SignalP"/>
    </source>
</evidence>
<dbReference type="GO" id="GO:0016485">
    <property type="term" value="P:protein processing"/>
    <property type="evidence" value="ECO:0007669"/>
    <property type="project" value="TreeGrafter"/>
</dbReference>
<dbReference type="AlphaFoldDB" id="A0A0N5B2Z9"/>
<dbReference type="PROSITE" id="PS51885">
    <property type="entry name" value="NEPRILYSIN"/>
    <property type="match status" value="1"/>
</dbReference>
<feature type="domain" description="Peptidase M13 N-terminal" evidence="10">
    <location>
        <begin position="59"/>
        <end position="124"/>
    </location>
</feature>
<evidence type="ECO:0000256" key="4">
    <source>
        <dbReference type="ARBA" id="ARBA00022723"/>
    </source>
</evidence>
<dbReference type="GO" id="GO:0004222">
    <property type="term" value="F:metalloendopeptidase activity"/>
    <property type="evidence" value="ECO:0007669"/>
    <property type="project" value="InterPro"/>
</dbReference>
<dbReference type="Proteomes" id="UP000046392">
    <property type="component" value="Unplaced"/>
</dbReference>
<dbReference type="InterPro" id="IPR000718">
    <property type="entry name" value="Peptidase_M13"/>
</dbReference>
<evidence type="ECO:0000256" key="1">
    <source>
        <dbReference type="ARBA" id="ARBA00001947"/>
    </source>
</evidence>
<evidence type="ECO:0000256" key="2">
    <source>
        <dbReference type="ARBA" id="ARBA00007357"/>
    </source>
</evidence>
<reference evidence="12" key="1">
    <citation type="submission" date="2017-02" db="UniProtKB">
        <authorList>
            <consortium name="WormBaseParasite"/>
        </authorList>
    </citation>
    <scope>IDENTIFICATION</scope>
</reference>
<evidence type="ECO:0000313" key="11">
    <source>
        <dbReference type="Proteomes" id="UP000046392"/>
    </source>
</evidence>
<feature type="signal peptide" evidence="8">
    <location>
        <begin position="1"/>
        <end position="19"/>
    </location>
</feature>
<dbReference type="GO" id="GO:0046872">
    <property type="term" value="F:metal ion binding"/>
    <property type="evidence" value="ECO:0007669"/>
    <property type="project" value="UniProtKB-KW"/>
</dbReference>
<keyword evidence="5" id="KW-0378">Hydrolase</keyword>
<dbReference type="Gene3D" id="3.40.390.10">
    <property type="entry name" value="Collagenase (Catalytic Domain)"/>
    <property type="match status" value="2"/>
</dbReference>
<feature type="domain" description="Peptidase M13 C-terminal" evidence="9">
    <location>
        <begin position="283"/>
        <end position="472"/>
    </location>
</feature>
<keyword evidence="8" id="KW-0732">Signal</keyword>